<keyword evidence="2" id="KW-0418">Kinase</keyword>
<dbReference type="GO" id="GO:0004672">
    <property type="term" value="F:protein kinase activity"/>
    <property type="evidence" value="ECO:0007669"/>
    <property type="project" value="InterPro"/>
</dbReference>
<dbReference type="Gene3D" id="1.10.510.10">
    <property type="entry name" value="Transferase(Phosphotransferase) domain 1"/>
    <property type="match status" value="1"/>
</dbReference>
<evidence type="ECO:0000313" key="2">
    <source>
        <dbReference type="EMBL" id="TID22793.1"/>
    </source>
</evidence>
<dbReference type="EMBL" id="SNSC02000007">
    <property type="protein sequence ID" value="TID22793.1"/>
    <property type="molecule type" value="Genomic_DNA"/>
</dbReference>
<name>A0A4Z1P251_9PEZI</name>
<dbReference type="AlphaFoldDB" id="A0A4Z1P251"/>
<dbReference type="STRING" id="86259.A0A4Z1P251"/>
<dbReference type="Proteomes" id="UP000298493">
    <property type="component" value="Unassembled WGS sequence"/>
</dbReference>
<dbReference type="Pfam" id="PF00069">
    <property type="entry name" value="Pkinase"/>
    <property type="match status" value="1"/>
</dbReference>
<reference evidence="2 3" key="1">
    <citation type="submission" date="2019-04" db="EMBL/GenBank/DDBJ databases">
        <title>High contiguity whole genome sequence and gene annotation resource for two Venturia nashicola isolates.</title>
        <authorList>
            <person name="Prokchorchik M."/>
            <person name="Won K."/>
            <person name="Lee Y."/>
            <person name="Choi E.D."/>
            <person name="Segonzac C."/>
            <person name="Sohn K.H."/>
        </authorList>
    </citation>
    <scope>NUCLEOTIDE SEQUENCE [LARGE SCALE GENOMIC DNA]</scope>
    <source>
        <strain evidence="2 3">PRI2</strain>
    </source>
</reference>
<dbReference type="GO" id="GO:0005524">
    <property type="term" value="F:ATP binding"/>
    <property type="evidence" value="ECO:0007669"/>
    <property type="project" value="InterPro"/>
</dbReference>
<organism evidence="2 3">
    <name type="scientific">Venturia nashicola</name>
    <dbReference type="NCBI Taxonomy" id="86259"/>
    <lineage>
        <taxon>Eukaryota</taxon>
        <taxon>Fungi</taxon>
        <taxon>Dikarya</taxon>
        <taxon>Ascomycota</taxon>
        <taxon>Pezizomycotina</taxon>
        <taxon>Dothideomycetes</taxon>
        <taxon>Pleosporomycetidae</taxon>
        <taxon>Venturiales</taxon>
        <taxon>Venturiaceae</taxon>
        <taxon>Venturia</taxon>
    </lineage>
</organism>
<dbReference type="SMART" id="SM00220">
    <property type="entry name" value="S_TKc"/>
    <property type="match status" value="1"/>
</dbReference>
<gene>
    <name evidence="2" type="ORF">E6O75_ATG01967</name>
</gene>
<proteinExistence type="predicted"/>
<sequence>MKDIYLQGTHGVATAANPTAGAIPCDQSQLREHIRLNGRRLCEIRTIHSDHQNKKSLCGQMTYLTPSGERVDFDSFLARGLSGIVLRYPDGNVLKIPKVADTSTLPTKQRKDQDYVNDCNRQTLEFEKAIYRRLGPYDGIAKVINISMDGILLEYYPDGDLEDYISTHTEPDTHRKASWILSITRTICHIHKMKVLVDDIALRNLLVAPDKSLKLVDFGESALFPEATDMAMANSNGSTVSVDIFHLGSVIYSIAAWTKFEYTLFFDNFHWPAIEDLPVLDRMLFHHVIQKCWAGQYCTSDELYADILEATMHATAARSEICQQRKGPSDCLITGFVGCPFELRGLCNVTVQQDSADSAQRRYASYGCSMAMDL</sequence>
<keyword evidence="2" id="KW-0808">Transferase</keyword>
<comment type="caution">
    <text evidence="2">The sequence shown here is derived from an EMBL/GenBank/DDBJ whole genome shotgun (WGS) entry which is preliminary data.</text>
</comment>
<feature type="domain" description="Protein kinase" evidence="1">
    <location>
        <begin position="71"/>
        <end position="337"/>
    </location>
</feature>
<evidence type="ECO:0000313" key="3">
    <source>
        <dbReference type="Proteomes" id="UP000298493"/>
    </source>
</evidence>
<protein>
    <submittedName>
        <fullName evidence="2">Kinase domain containing protein</fullName>
    </submittedName>
</protein>
<keyword evidence="3" id="KW-1185">Reference proteome</keyword>
<dbReference type="SUPFAM" id="SSF56112">
    <property type="entry name" value="Protein kinase-like (PK-like)"/>
    <property type="match status" value="1"/>
</dbReference>
<accession>A0A4Z1P251</accession>
<evidence type="ECO:0000259" key="1">
    <source>
        <dbReference type="PROSITE" id="PS50011"/>
    </source>
</evidence>
<dbReference type="InterPro" id="IPR011009">
    <property type="entry name" value="Kinase-like_dom_sf"/>
</dbReference>
<dbReference type="InterPro" id="IPR000719">
    <property type="entry name" value="Prot_kinase_dom"/>
</dbReference>
<dbReference type="PROSITE" id="PS50011">
    <property type="entry name" value="PROTEIN_KINASE_DOM"/>
    <property type="match status" value="1"/>
</dbReference>